<dbReference type="EMBL" id="JAHUTI010078905">
    <property type="protein sequence ID" value="MED6257095.1"/>
    <property type="molecule type" value="Genomic_DNA"/>
</dbReference>
<gene>
    <name evidence="2" type="ORF">ATANTOWER_010220</name>
</gene>
<evidence type="ECO:0000313" key="3">
    <source>
        <dbReference type="Proteomes" id="UP001345963"/>
    </source>
</evidence>
<proteinExistence type="predicted"/>
<reference evidence="2 3" key="1">
    <citation type="submission" date="2021-07" db="EMBL/GenBank/DDBJ databases">
        <authorList>
            <person name="Palmer J.M."/>
        </authorList>
    </citation>
    <scope>NUCLEOTIDE SEQUENCE [LARGE SCALE GENOMIC DNA]</scope>
    <source>
        <strain evidence="2 3">AT_MEX2019</strain>
        <tissue evidence="2">Muscle</tissue>
    </source>
</reference>
<feature type="compositionally biased region" description="Basic and acidic residues" evidence="1">
    <location>
        <begin position="61"/>
        <end position="71"/>
    </location>
</feature>
<evidence type="ECO:0000313" key="2">
    <source>
        <dbReference type="EMBL" id="MED6257095.1"/>
    </source>
</evidence>
<evidence type="ECO:0000256" key="1">
    <source>
        <dbReference type="SAM" id="MobiDB-lite"/>
    </source>
</evidence>
<organism evidence="2 3">
    <name type="scientific">Ataeniobius toweri</name>
    <dbReference type="NCBI Taxonomy" id="208326"/>
    <lineage>
        <taxon>Eukaryota</taxon>
        <taxon>Metazoa</taxon>
        <taxon>Chordata</taxon>
        <taxon>Craniata</taxon>
        <taxon>Vertebrata</taxon>
        <taxon>Euteleostomi</taxon>
        <taxon>Actinopterygii</taxon>
        <taxon>Neopterygii</taxon>
        <taxon>Teleostei</taxon>
        <taxon>Neoteleostei</taxon>
        <taxon>Acanthomorphata</taxon>
        <taxon>Ovalentaria</taxon>
        <taxon>Atherinomorphae</taxon>
        <taxon>Cyprinodontiformes</taxon>
        <taxon>Goodeidae</taxon>
        <taxon>Ataeniobius</taxon>
    </lineage>
</organism>
<comment type="caution">
    <text evidence="2">The sequence shown here is derived from an EMBL/GenBank/DDBJ whole genome shotgun (WGS) entry which is preliminary data.</text>
</comment>
<dbReference type="Proteomes" id="UP001345963">
    <property type="component" value="Unassembled WGS sequence"/>
</dbReference>
<sequence length="102" mass="12224">MLNEMHTQPSEINQLRTRKIKFKKCTFLLKISKNQMESTHPPCFFYCTASSLAEKKRRRKGNDWKEELELKGEEEEEKEREDRLWQMGKNTSAEKARREEGS</sequence>
<feature type="compositionally biased region" description="Basic and acidic residues" evidence="1">
    <location>
        <begin position="92"/>
        <end position="102"/>
    </location>
</feature>
<accession>A0ABU7C5N8</accession>
<name>A0ABU7C5N8_9TELE</name>
<feature type="region of interest" description="Disordered" evidence="1">
    <location>
        <begin position="56"/>
        <end position="102"/>
    </location>
</feature>
<protein>
    <submittedName>
        <fullName evidence="2">Uncharacterized protein</fullName>
    </submittedName>
</protein>
<keyword evidence="3" id="KW-1185">Reference proteome</keyword>